<dbReference type="eggNOG" id="ENOG503381H">
    <property type="taxonomic scope" value="Bacteria"/>
</dbReference>
<protein>
    <submittedName>
        <fullName evidence="2">Uncharacterized protein</fullName>
    </submittedName>
</protein>
<reference evidence="2 3" key="2">
    <citation type="journal article" date="2015" name="Stand. Genomic Sci.">
        <title>High quality draft genomic sequence of Flavobacterium enshiense DK69(T) and comparison among Flavobacterium genomes.</title>
        <authorList>
            <person name="Zeng Z."/>
            <person name="Chen C."/>
            <person name="Du H."/>
            <person name="Wang G."/>
            <person name="Li M."/>
        </authorList>
    </citation>
    <scope>NUCLEOTIDE SEQUENCE [LARGE SCALE GENOMIC DNA]</scope>
    <source>
        <strain evidence="2 3">DK69</strain>
    </source>
</reference>
<comment type="caution">
    <text evidence="2">The sequence shown here is derived from an EMBL/GenBank/DDBJ whole genome shotgun (WGS) entry which is preliminary data.</text>
</comment>
<dbReference type="AlphaFoldDB" id="A0A0A2MRB9"/>
<name>A0A0A2MRB9_9FLAO</name>
<reference evidence="3" key="1">
    <citation type="submission" date="2013-09" db="EMBL/GenBank/DDBJ databases">
        <authorList>
            <person name="Zeng Z."/>
            <person name="Chen C."/>
        </authorList>
    </citation>
    <scope>NUCLEOTIDE SEQUENCE [LARGE SCALE GENOMIC DNA]</scope>
    <source>
        <strain evidence="3">DK69</strain>
    </source>
</reference>
<feature type="transmembrane region" description="Helical" evidence="1">
    <location>
        <begin position="40"/>
        <end position="60"/>
    </location>
</feature>
<evidence type="ECO:0000256" key="1">
    <source>
        <dbReference type="SAM" id="Phobius"/>
    </source>
</evidence>
<evidence type="ECO:0000313" key="3">
    <source>
        <dbReference type="Proteomes" id="UP000030149"/>
    </source>
</evidence>
<proteinExistence type="predicted"/>
<keyword evidence="1" id="KW-0472">Membrane</keyword>
<dbReference type="EMBL" id="JRLZ01000017">
    <property type="protein sequence ID" value="KGO94028.1"/>
    <property type="molecule type" value="Genomic_DNA"/>
</dbReference>
<feature type="transmembrane region" description="Helical" evidence="1">
    <location>
        <begin position="12"/>
        <end position="34"/>
    </location>
</feature>
<sequence length="67" mass="8105">MNFFKIKTSWSNAEFIPLKLCIATAYILIGTYFHNFFRDYYIPVFIIFCITVIWSVYMWLSKMKNNS</sequence>
<gene>
    <name evidence="2" type="ORF">Q767_13930</name>
</gene>
<evidence type="ECO:0000313" key="2">
    <source>
        <dbReference type="EMBL" id="KGO94028.1"/>
    </source>
</evidence>
<dbReference type="STRING" id="1107311.Q767_13930"/>
<keyword evidence="1" id="KW-1133">Transmembrane helix</keyword>
<organism evidence="2 3">
    <name type="scientific">Flavobacterium enshiense DK69</name>
    <dbReference type="NCBI Taxonomy" id="1107311"/>
    <lineage>
        <taxon>Bacteria</taxon>
        <taxon>Pseudomonadati</taxon>
        <taxon>Bacteroidota</taxon>
        <taxon>Flavobacteriia</taxon>
        <taxon>Flavobacteriales</taxon>
        <taxon>Flavobacteriaceae</taxon>
        <taxon>Flavobacterium</taxon>
    </lineage>
</organism>
<keyword evidence="3" id="KW-1185">Reference proteome</keyword>
<keyword evidence="1" id="KW-0812">Transmembrane</keyword>
<dbReference type="PATRIC" id="fig|1107311.5.peg.1302"/>
<dbReference type="Proteomes" id="UP000030149">
    <property type="component" value="Unassembled WGS sequence"/>
</dbReference>
<accession>A0A0A2MRB9</accession>